<feature type="region of interest" description="Disordered" evidence="1">
    <location>
        <begin position="1"/>
        <end position="41"/>
    </location>
</feature>
<proteinExistence type="predicted"/>
<dbReference type="Proteomes" id="UP000887540">
    <property type="component" value="Unplaced"/>
</dbReference>
<protein>
    <submittedName>
        <fullName evidence="3">Uncharacterized protein</fullName>
    </submittedName>
</protein>
<evidence type="ECO:0000313" key="2">
    <source>
        <dbReference type="Proteomes" id="UP000887540"/>
    </source>
</evidence>
<evidence type="ECO:0000256" key="1">
    <source>
        <dbReference type="SAM" id="MobiDB-lite"/>
    </source>
</evidence>
<keyword evidence="2" id="KW-1185">Reference proteome</keyword>
<dbReference type="SUPFAM" id="SSF48371">
    <property type="entry name" value="ARM repeat"/>
    <property type="match status" value="1"/>
</dbReference>
<feature type="compositionally biased region" description="Polar residues" evidence="1">
    <location>
        <begin position="7"/>
        <end position="17"/>
    </location>
</feature>
<dbReference type="WBParaSite" id="ACRNAN_scaffold5526.g15007.t1">
    <property type="protein sequence ID" value="ACRNAN_scaffold5526.g15007.t1"/>
    <property type="gene ID" value="ACRNAN_scaffold5526.g15007"/>
</dbReference>
<name>A0A914E5P3_9BILA</name>
<organism evidence="2 3">
    <name type="scientific">Acrobeloides nanus</name>
    <dbReference type="NCBI Taxonomy" id="290746"/>
    <lineage>
        <taxon>Eukaryota</taxon>
        <taxon>Metazoa</taxon>
        <taxon>Ecdysozoa</taxon>
        <taxon>Nematoda</taxon>
        <taxon>Chromadorea</taxon>
        <taxon>Rhabditida</taxon>
        <taxon>Tylenchina</taxon>
        <taxon>Cephalobomorpha</taxon>
        <taxon>Cephaloboidea</taxon>
        <taxon>Cephalobidae</taxon>
        <taxon>Acrobeloides</taxon>
    </lineage>
</organism>
<dbReference type="AlphaFoldDB" id="A0A914E5P3"/>
<sequence>MRRQGQPFGTTNQQYQQRAVHPMAQYPSTSSDPNYGNAQQQFGQPAGWPGFAGSMQYPSGSKSACASPGPVQKFRQTYCKKDSFMPGTHGSPNQKPINQHTTLWMQNYHGHGAYPSYSSSEAPSVISNMSGYSVVSNLSQLSIATDMTDTPYLYEYMPQQPSSTASGSSMAENIDPDFYQKMDNFTETLILNLNHPHPEEQRKAVGSLYHAAKLEQFSYVTTPERLQRLINQVFHIISQPTLDEEVKHRLLAAVFHLISCKSTLQAVQMVFLQSRGGVVHVLCNLLNPEMKYTNYTVCILNTLFRQPGKFGGQCRQCARTKAVIDRHIQILEANIGVRIYIAVDNIKLIINSCEELKVGF</sequence>
<evidence type="ECO:0000313" key="3">
    <source>
        <dbReference type="WBParaSite" id="ACRNAN_scaffold5526.g15007.t1"/>
    </source>
</evidence>
<accession>A0A914E5P3</accession>
<feature type="compositionally biased region" description="Polar residues" evidence="1">
    <location>
        <begin position="26"/>
        <end position="41"/>
    </location>
</feature>
<dbReference type="InterPro" id="IPR016024">
    <property type="entry name" value="ARM-type_fold"/>
</dbReference>
<reference evidence="3" key="1">
    <citation type="submission" date="2022-11" db="UniProtKB">
        <authorList>
            <consortium name="WormBaseParasite"/>
        </authorList>
    </citation>
    <scope>IDENTIFICATION</scope>
</reference>